<evidence type="ECO:0000256" key="8">
    <source>
        <dbReference type="SAM" id="MobiDB-lite"/>
    </source>
</evidence>
<comment type="subcellular location">
    <subcellularLocation>
        <location evidence="1">Cell membrane</location>
        <topology evidence="1">Multi-pass membrane protein</topology>
    </subcellularLocation>
</comment>
<keyword evidence="4" id="KW-1003">Cell membrane</keyword>
<evidence type="ECO:0000313" key="11">
    <source>
        <dbReference type="Proteomes" id="UP001141327"/>
    </source>
</evidence>
<evidence type="ECO:0000256" key="6">
    <source>
        <dbReference type="ARBA" id="ARBA00022989"/>
    </source>
</evidence>
<feature type="compositionally biased region" description="Polar residues" evidence="8">
    <location>
        <begin position="408"/>
        <end position="417"/>
    </location>
</feature>
<evidence type="ECO:0000256" key="1">
    <source>
        <dbReference type="ARBA" id="ARBA00004651"/>
    </source>
</evidence>
<sequence length="693" mass="73874">MIGKNKVFGCLENLERQQPVAERGAGLSTVPHFKLFKSAPAFPAPVDGSGATSTRTSPTSLPDTASSVPESDVRSHCGGTTRAEFSRPSSATSLAPGSSPVPCKCPFHLPALTVIGVLLAAALRKHVAPHAHTRWIHMRTLDPAMVWPLQQHYAINPLVMDALGTRRQLIEWYPGQLFLMAQAFSLEYISGEALPSPTPLSPTSPLFPPAEQAPLLPPSPSPAPPIPLKKPSCFCCCRRATAPVGVLAGGAAAEALLHPVPTNTARIGLILVDGTLISFQDGVSPMFTDGVDQLARPSSAIRSHSPGSAPVLMSALLKSLMERTTPILDHYSGAIMEFEDAILSPDTKRRTLYSEAVIQALHAVHHQLDLLRGVVAPFRDCVQTALDLITNPPPTLFAPRPQPQPQQIGGTITSPALSTHPHPIHPAAPTSPHPGGSHHITPGPLLVSVPTSPRCPTPSVPQPAESTGPREAPTPATSTAPAVSTTTVPALPPPDEEPNRGVYIPPSLGHTLSPCASAPGPIDRQLVSSGAPKDEAGAEGPSRDKTPSHGHHWDALRGGLAGPRAADITIATQPGGAMAIQPEGPLEVTRFQLRRLVTDCDRFAQDVQQCADVCSHVTDLVLNLFSCRMNAVMQTLTIISSIFVPLSFFAGVYGMNFDTLPELHWDWAYLVWWLFVLAVVALMLLTFKRKRWL</sequence>
<keyword evidence="6 9" id="KW-1133">Transmembrane helix</keyword>
<dbReference type="InterPro" id="IPR045861">
    <property type="entry name" value="CorA_cytoplasmic_dom"/>
</dbReference>
<organism evidence="10 11">
    <name type="scientific">Paratrimastix pyriformis</name>
    <dbReference type="NCBI Taxonomy" id="342808"/>
    <lineage>
        <taxon>Eukaryota</taxon>
        <taxon>Metamonada</taxon>
        <taxon>Preaxostyla</taxon>
        <taxon>Paratrimastigidae</taxon>
        <taxon>Paratrimastix</taxon>
    </lineage>
</organism>
<keyword evidence="11" id="KW-1185">Reference proteome</keyword>
<feature type="transmembrane region" description="Helical" evidence="9">
    <location>
        <begin position="667"/>
        <end position="687"/>
    </location>
</feature>
<reference evidence="10" key="1">
    <citation type="journal article" date="2022" name="bioRxiv">
        <title>Genomics of Preaxostyla Flagellates Illuminates Evolutionary Transitions and the Path Towards Mitochondrial Loss.</title>
        <authorList>
            <person name="Novak L.V.F."/>
            <person name="Treitli S.C."/>
            <person name="Pyrih J."/>
            <person name="Halakuc P."/>
            <person name="Pipaliya S.V."/>
            <person name="Vacek V."/>
            <person name="Brzon O."/>
            <person name="Soukal P."/>
            <person name="Eme L."/>
            <person name="Dacks J.B."/>
            <person name="Karnkowska A."/>
            <person name="Elias M."/>
            <person name="Hampl V."/>
        </authorList>
    </citation>
    <scope>NUCLEOTIDE SEQUENCE</scope>
    <source>
        <strain evidence="10">RCP-MX</strain>
    </source>
</reference>
<dbReference type="Gene3D" id="1.20.58.340">
    <property type="entry name" value="Magnesium transport protein CorA, transmembrane region"/>
    <property type="match status" value="2"/>
</dbReference>
<keyword evidence="7 9" id="KW-0472">Membrane</keyword>
<protein>
    <submittedName>
        <fullName evidence="10">Magnesium and cobalt transport protein CorA</fullName>
    </submittedName>
</protein>
<feature type="compositionally biased region" description="Pro residues" evidence="8">
    <location>
        <begin position="393"/>
        <end position="404"/>
    </location>
</feature>
<dbReference type="Gene3D" id="3.30.460.20">
    <property type="entry name" value="CorA soluble domain-like"/>
    <property type="match status" value="1"/>
</dbReference>
<comment type="similarity">
    <text evidence="2">Belongs to the CorA metal ion transporter (MIT) (TC 1.A.35) family.</text>
</comment>
<evidence type="ECO:0000313" key="10">
    <source>
        <dbReference type="EMBL" id="KAJ4461007.1"/>
    </source>
</evidence>
<feature type="compositionally biased region" description="Pro residues" evidence="8">
    <location>
        <begin position="199"/>
        <end position="208"/>
    </location>
</feature>
<feature type="compositionally biased region" description="Polar residues" evidence="8">
    <location>
        <begin position="50"/>
        <end position="69"/>
    </location>
</feature>
<feature type="region of interest" description="Disordered" evidence="8">
    <location>
        <begin position="199"/>
        <end position="221"/>
    </location>
</feature>
<keyword evidence="3" id="KW-0813">Transport</keyword>
<dbReference type="PANTHER" id="PTHR46494">
    <property type="entry name" value="CORA FAMILY METAL ION TRANSPORTER (EUROFUNG)"/>
    <property type="match status" value="1"/>
</dbReference>
<feature type="region of interest" description="Disordered" evidence="8">
    <location>
        <begin position="46"/>
        <end position="95"/>
    </location>
</feature>
<dbReference type="SUPFAM" id="SSF143865">
    <property type="entry name" value="CorA soluble domain-like"/>
    <property type="match status" value="1"/>
</dbReference>
<dbReference type="Proteomes" id="UP001141327">
    <property type="component" value="Unassembled WGS sequence"/>
</dbReference>
<evidence type="ECO:0000256" key="9">
    <source>
        <dbReference type="SAM" id="Phobius"/>
    </source>
</evidence>
<feature type="region of interest" description="Disordered" evidence="8">
    <location>
        <begin position="393"/>
        <end position="558"/>
    </location>
</feature>
<gene>
    <name evidence="10" type="ORF">PAPYR_2868</name>
</gene>
<feature type="compositionally biased region" description="Basic and acidic residues" evidence="8">
    <location>
        <begin position="532"/>
        <end position="555"/>
    </location>
</feature>
<name>A0ABQ8UP98_9EUKA</name>
<dbReference type="PANTHER" id="PTHR46494:SF1">
    <property type="entry name" value="CORA FAMILY METAL ION TRANSPORTER (EUROFUNG)"/>
    <property type="match status" value="1"/>
</dbReference>
<evidence type="ECO:0000256" key="2">
    <source>
        <dbReference type="ARBA" id="ARBA00009765"/>
    </source>
</evidence>
<dbReference type="InterPro" id="IPR002523">
    <property type="entry name" value="MgTranspt_CorA/ZnTranspt_ZntB"/>
</dbReference>
<dbReference type="SUPFAM" id="SSF144083">
    <property type="entry name" value="Magnesium transport protein CorA, transmembrane region"/>
    <property type="match status" value="1"/>
</dbReference>
<feature type="transmembrane region" description="Helical" evidence="9">
    <location>
        <begin position="636"/>
        <end position="655"/>
    </location>
</feature>
<dbReference type="InterPro" id="IPR045863">
    <property type="entry name" value="CorA_TM1_TM2"/>
</dbReference>
<evidence type="ECO:0000256" key="4">
    <source>
        <dbReference type="ARBA" id="ARBA00022475"/>
    </source>
</evidence>
<evidence type="ECO:0000256" key="3">
    <source>
        <dbReference type="ARBA" id="ARBA00022448"/>
    </source>
</evidence>
<comment type="caution">
    <text evidence="10">The sequence shown here is derived from an EMBL/GenBank/DDBJ whole genome shotgun (WGS) entry which is preliminary data.</text>
</comment>
<dbReference type="Pfam" id="PF01544">
    <property type="entry name" value="CorA"/>
    <property type="match status" value="1"/>
</dbReference>
<evidence type="ECO:0000256" key="7">
    <source>
        <dbReference type="ARBA" id="ARBA00023136"/>
    </source>
</evidence>
<proteinExistence type="inferred from homology"/>
<keyword evidence="5 9" id="KW-0812">Transmembrane</keyword>
<accession>A0ABQ8UP98</accession>
<evidence type="ECO:0000256" key="5">
    <source>
        <dbReference type="ARBA" id="ARBA00022692"/>
    </source>
</evidence>
<dbReference type="EMBL" id="JAPMOS010000010">
    <property type="protein sequence ID" value="KAJ4461007.1"/>
    <property type="molecule type" value="Genomic_DNA"/>
</dbReference>
<feature type="compositionally biased region" description="Low complexity" evidence="8">
    <location>
        <begin position="473"/>
        <end position="489"/>
    </location>
</feature>